<dbReference type="EMBL" id="JANJYI010000005">
    <property type="protein sequence ID" value="KAK2648513.1"/>
    <property type="molecule type" value="Genomic_DNA"/>
</dbReference>
<feature type="transmembrane region" description="Helical" evidence="1">
    <location>
        <begin position="20"/>
        <end position="42"/>
    </location>
</feature>
<gene>
    <name evidence="2" type="ORF">Ddye_016002</name>
</gene>
<feature type="transmembrane region" description="Helical" evidence="1">
    <location>
        <begin position="63"/>
        <end position="81"/>
    </location>
</feature>
<dbReference type="AlphaFoldDB" id="A0AAD9WZP4"/>
<keyword evidence="1" id="KW-1133">Transmembrane helix</keyword>
<evidence type="ECO:0000313" key="2">
    <source>
        <dbReference type="EMBL" id="KAK2648513.1"/>
    </source>
</evidence>
<dbReference type="Proteomes" id="UP001280121">
    <property type="component" value="Unassembled WGS sequence"/>
</dbReference>
<keyword evidence="1" id="KW-0472">Membrane</keyword>
<name>A0AAD9WZP4_9ROSI</name>
<accession>A0AAD9WZP4</accession>
<evidence type="ECO:0000313" key="3">
    <source>
        <dbReference type="Proteomes" id="UP001280121"/>
    </source>
</evidence>
<protein>
    <submittedName>
        <fullName evidence="2">Uncharacterized protein</fullName>
    </submittedName>
</protein>
<sequence length="150" mass="17179">MRMLSSLGWELKMLNLGTFLFRYKVLLVTLTHSCVNVLEIMLTFPCPNNVKARIIESNGCSLTLLRMMWYFLVFIMATVVVCDDSQTFEGEGVSLATRINFGDSLCLLDFAKLEELCRRFEVLGGTLLPCRDSKFQPLFCYSGWFCKCHC</sequence>
<proteinExistence type="predicted"/>
<organism evidence="2 3">
    <name type="scientific">Dipteronia dyeriana</name>
    <dbReference type="NCBI Taxonomy" id="168575"/>
    <lineage>
        <taxon>Eukaryota</taxon>
        <taxon>Viridiplantae</taxon>
        <taxon>Streptophyta</taxon>
        <taxon>Embryophyta</taxon>
        <taxon>Tracheophyta</taxon>
        <taxon>Spermatophyta</taxon>
        <taxon>Magnoliopsida</taxon>
        <taxon>eudicotyledons</taxon>
        <taxon>Gunneridae</taxon>
        <taxon>Pentapetalae</taxon>
        <taxon>rosids</taxon>
        <taxon>malvids</taxon>
        <taxon>Sapindales</taxon>
        <taxon>Sapindaceae</taxon>
        <taxon>Hippocastanoideae</taxon>
        <taxon>Acereae</taxon>
        <taxon>Dipteronia</taxon>
    </lineage>
</organism>
<reference evidence="2" key="1">
    <citation type="journal article" date="2023" name="Plant J.">
        <title>Genome sequences and population genomics provide insights into the demographic history, inbreeding, and mutation load of two 'living fossil' tree species of Dipteronia.</title>
        <authorList>
            <person name="Feng Y."/>
            <person name="Comes H.P."/>
            <person name="Chen J."/>
            <person name="Zhu S."/>
            <person name="Lu R."/>
            <person name="Zhang X."/>
            <person name="Li P."/>
            <person name="Qiu J."/>
            <person name="Olsen K.M."/>
            <person name="Qiu Y."/>
        </authorList>
    </citation>
    <scope>NUCLEOTIDE SEQUENCE</scope>
    <source>
        <strain evidence="2">KIB01</strain>
    </source>
</reference>
<keyword evidence="1" id="KW-0812">Transmembrane</keyword>
<comment type="caution">
    <text evidence="2">The sequence shown here is derived from an EMBL/GenBank/DDBJ whole genome shotgun (WGS) entry which is preliminary data.</text>
</comment>
<evidence type="ECO:0000256" key="1">
    <source>
        <dbReference type="SAM" id="Phobius"/>
    </source>
</evidence>
<keyword evidence="3" id="KW-1185">Reference proteome</keyword>